<proteinExistence type="predicted"/>
<feature type="region of interest" description="Disordered" evidence="1">
    <location>
        <begin position="1"/>
        <end position="386"/>
    </location>
</feature>
<feature type="compositionally biased region" description="Basic and acidic residues" evidence="1">
    <location>
        <begin position="321"/>
        <end position="354"/>
    </location>
</feature>
<dbReference type="Proteomes" id="UP000271974">
    <property type="component" value="Unassembled WGS sequence"/>
</dbReference>
<keyword evidence="3" id="KW-1185">Reference proteome</keyword>
<feature type="compositionally biased region" description="Basic residues" evidence="1">
    <location>
        <begin position="1"/>
        <end position="57"/>
    </location>
</feature>
<dbReference type="AlphaFoldDB" id="A0A3S1HH28"/>
<evidence type="ECO:0000256" key="1">
    <source>
        <dbReference type="SAM" id="MobiDB-lite"/>
    </source>
</evidence>
<sequence>SRSKSRSQSRSKSRSKSRSRSRSNSRSKSRSKSRSRSRSRSKSRSRSRSRSSLKSRSRSSSSSATLKNHDTLQSSVDADCKETESKHRKTSDAVSKDVYQHSSKPLNKDDKSDEKPVNSHHEALELDVGTSHAQSDSVEINNEETDRKSTESPNAARGRALDYAVGSSSREGRGAEYSDQFGRGFEDDINHSTFSTKYEAERSGGYSHSRKTRGDNEESPRRSEEMIFKDEGTTYANTNGQDSVTYSVKDDSSKTEIFKSDALASKSPVAITRSSVRKDEGSDVSTPEDVNTERTFVNQSISNDDRNNRPTPLSSSPEDVSTEKRCIHPSDNDKDSFNSEKEDVFSEKPSEIKVTEMSPNTGGNRGGDQASAQAAEPVDLDSLWTG</sequence>
<gene>
    <name evidence="2" type="ORF">EGW08_013002</name>
</gene>
<protein>
    <submittedName>
        <fullName evidence="2">Uncharacterized protein</fullName>
    </submittedName>
</protein>
<dbReference type="EMBL" id="RQTK01000463">
    <property type="protein sequence ID" value="RUS79217.1"/>
    <property type="molecule type" value="Genomic_DNA"/>
</dbReference>
<evidence type="ECO:0000313" key="2">
    <source>
        <dbReference type="EMBL" id="RUS79217.1"/>
    </source>
</evidence>
<feature type="compositionally biased region" description="Basic and acidic residues" evidence="1">
    <location>
        <begin position="106"/>
        <end position="124"/>
    </location>
</feature>
<feature type="non-terminal residue" evidence="2">
    <location>
        <position position="1"/>
    </location>
</feature>
<feature type="compositionally biased region" description="Basic and acidic residues" evidence="1">
    <location>
        <begin position="212"/>
        <end position="232"/>
    </location>
</feature>
<feature type="compositionally biased region" description="Basic and acidic residues" evidence="1">
    <location>
        <begin position="248"/>
        <end position="259"/>
    </location>
</feature>
<feature type="compositionally biased region" description="Basic and acidic residues" evidence="1">
    <location>
        <begin position="78"/>
        <end position="99"/>
    </location>
</feature>
<feature type="compositionally biased region" description="Polar residues" evidence="1">
    <location>
        <begin position="234"/>
        <end position="246"/>
    </location>
</feature>
<feature type="compositionally biased region" description="Polar residues" evidence="1">
    <location>
        <begin position="309"/>
        <end position="319"/>
    </location>
</feature>
<name>A0A3S1HH28_ELYCH</name>
<feature type="compositionally biased region" description="Polar residues" evidence="1">
    <location>
        <begin position="131"/>
        <end position="140"/>
    </location>
</feature>
<feature type="compositionally biased region" description="Polar residues" evidence="1">
    <location>
        <begin position="283"/>
        <end position="302"/>
    </location>
</feature>
<organism evidence="2 3">
    <name type="scientific">Elysia chlorotica</name>
    <name type="common">Eastern emerald elysia</name>
    <name type="synonym">Sea slug</name>
    <dbReference type="NCBI Taxonomy" id="188477"/>
    <lineage>
        <taxon>Eukaryota</taxon>
        <taxon>Metazoa</taxon>
        <taxon>Spiralia</taxon>
        <taxon>Lophotrochozoa</taxon>
        <taxon>Mollusca</taxon>
        <taxon>Gastropoda</taxon>
        <taxon>Heterobranchia</taxon>
        <taxon>Euthyneura</taxon>
        <taxon>Panpulmonata</taxon>
        <taxon>Sacoglossa</taxon>
        <taxon>Placobranchoidea</taxon>
        <taxon>Plakobranchidae</taxon>
        <taxon>Elysia</taxon>
    </lineage>
</organism>
<evidence type="ECO:0000313" key="3">
    <source>
        <dbReference type="Proteomes" id="UP000271974"/>
    </source>
</evidence>
<accession>A0A3S1HH28</accession>
<comment type="caution">
    <text evidence="2">The sequence shown here is derived from an EMBL/GenBank/DDBJ whole genome shotgun (WGS) entry which is preliminary data.</text>
</comment>
<reference evidence="2 3" key="1">
    <citation type="submission" date="2019-01" db="EMBL/GenBank/DDBJ databases">
        <title>A draft genome assembly of the solar-powered sea slug Elysia chlorotica.</title>
        <authorList>
            <person name="Cai H."/>
            <person name="Li Q."/>
            <person name="Fang X."/>
            <person name="Li J."/>
            <person name="Curtis N.E."/>
            <person name="Altenburger A."/>
            <person name="Shibata T."/>
            <person name="Feng M."/>
            <person name="Maeda T."/>
            <person name="Schwartz J.A."/>
            <person name="Shigenobu S."/>
            <person name="Lundholm N."/>
            <person name="Nishiyama T."/>
            <person name="Yang H."/>
            <person name="Hasebe M."/>
            <person name="Li S."/>
            <person name="Pierce S.K."/>
            <person name="Wang J."/>
        </authorList>
    </citation>
    <scope>NUCLEOTIDE SEQUENCE [LARGE SCALE GENOMIC DNA]</scope>
    <source>
        <strain evidence="2">EC2010</strain>
        <tissue evidence="2">Whole organism of an adult</tissue>
    </source>
</reference>